<keyword evidence="8" id="KW-1185">Reference proteome</keyword>
<feature type="DNA-binding region" description="HMG box" evidence="3">
    <location>
        <begin position="241"/>
        <end position="305"/>
    </location>
</feature>
<feature type="region of interest" description="Disordered" evidence="4">
    <location>
        <begin position="37"/>
        <end position="63"/>
    </location>
</feature>
<dbReference type="GeneID" id="7047532"/>
<evidence type="ECO:0000256" key="2">
    <source>
        <dbReference type="ARBA" id="ARBA00023242"/>
    </source>
</evidence>
<feature type="compositionally biased region" description="Low complexity" evidence="4">
    <location>
        <begin position="203"/>
        <end position="213"/>
    </location>
</feature>
<reference evidence="6 8" key="1">
    <citation type="journal article" date="2011" name="Science">
        <title>Comparative functional genomics of the fission yeasts.</title>
        <authorList>
            <person name="Rhind N."/>
            <person name="Chen Z."/>
            <person name="Yassour M."/>
            <person name="Thompson D.A."/>
            <person name="Haas B.J."/>
            <person name="Habib N."/>
            <person name="Wapinski I."/>
            <person name="Roy S."/>
            <person name="Lin M.F."/>
            <person name="Heiman D.I."/>
            <person name="Young S.K."/>
            <person name="Furuya K."/>
            <person name="Guo Y."/>
            <person name="Pidoux A."/>
            <person name="Chen H.M."/>
            <person name="Robbertse B."/>
            <person name="Goldberg J.M."/>
            <person name="Aoki K."/>
            <person name="Bayne E.H."/>
            <person name="Berlin A.M."/>
            <person name="Desjardins C.A."/>
            <person name="Dobbs E."/>
            <person name="Dukaj L."/>
            <person name="Fan L."/>
            <person name="FitzGerald M.G."/>
            <person name="French C."/>
            <person name="Gujja S."/>
            <person name="Hansen K."/>
            <person name="Keifenheim D."/>
            <person name="Levin J.Z."/>
            <person name="Mosher R.A."/>
            <person name="Mueller C.A."/>
            <person name="Pfiffner J."/>
            <person name="Priest M."/>
            <person name="Russ C."/>
            <person name="Smialowska A."/>
            <person name="Swoboda P."/>
            <person name="Sykes S.M."/>
            <person name="Vaughn M."/>
            <person name="Vengrova S."/>
            <person name="Yoder R."/>
            <person name="Zeng Q."/>
            <person name="Allshire R."/>
            <person name="Baulcombe D."/>
            <person name="Birren B.W."/>
            <person name="Brown W."/>
            <person name="Ekwall K."/>
            <person name="Kellis M."/>
            <person name="Leatherwood J."/>
            <person name="Levin H."/>
            <person name="Margalit H."/>
            <person name="Martienssen R."/>
            <person name="Nieduszynski C.A."/>
            <person name="Spatafora J.W."/>
            <person name="Friedman N."/>
            <person name="Dalgaard J.Z."/>
            <person name="Baumann P."/>
            <person name="Niki H."/>
            <person name="Regev A."/>
            <person name="Nusbaum C."/>
        </authorList>
    </citation>
    <scope>NUCLEOTIDE SEQUENCE [LARGE SCALE GENOMIC DNA]</scope>
    <source>
        <strain evidence="8">yFS275 / FY16936</strain>
    </source>
</reference>
<gene>
    <name evidence="7" type="primary">ste11</name>
    <name evidence="6" type="ORF">SJAG_04009</name>
</gene>
<dbReference type="InterPro" id="IPR036910">
    <property type="entry name" value="HMG_box_dom_sf"/>
</dbReference>
<dbReference type="OrthoDB" id="6247875at2759"/>
<dbReference type="JaponicusDB" id="SJAG_04009">
    <property type="gene designation" value="ste11"/>
</dbReference>
<accession>B6K5N3</accession>
<evidence type="ECO:0000256" key="3">
    <source>
        <dbReference type="PROSITE-ProRule" id="PRU00267"/>
    </source>
</evidence>
<evidence type="ECO:0000313" key="7">
    <source>
        <dbReference type="JaponicusDB" id="SJAG_04009"/>
    </source>
</evidence>
<dbReference type="OMA" id="DEMEWMA"/>
<feature type="compositionally biased region" description="Low complexity" evidence="4">
    <location>
        <begin position="125"/>
        <end position="135"/>
    </location>
</feature>
<dbReference type="VEuPathDB" id="FungiDB:SJAG_04009"/>
<organism evidence="6 8">
    <name type="scientific">Schizosaccharomyces japonicus (strain yFS275 / FY16936)</name>
    <name type="common">Fission yeast</name>
    <dbReference type="NCBI Taxonomy" id="402676"/>
    <lineage>
        <taxon>Eukaryota</taxon>
        <taxon>Fungi</taxon>
        <taxon>Dikarya</taxon>
        <taxon>Ascomycota</taxon>
        <taxon>Taphrinomycotina</taxon>
        <taxon>Schizosaccharomycetes</taxon>
        <taxon>Schizosaccharomycetales</taxon>
        <taxon>Schizosaccharomycetaceae</taxon>
        <taxon>Schizosaccharomyces</taxon>
    </lineage>
</organism>
<evidence type="ECO:0000313" key="6">
    <source>
        <dbReference type="EMBL" id="EEB08837.2"/>
    </source>
</evidence>
<dbReference type="Proteomes" id="UP000001744">
    <property type="component" value="Unassembled WGS sequence"/>
</dbReference>
<dbReference type="SUPFAM" id="SSF47095">
    <property type="entry name" value="HMG-box"/>
    <property type="match status" value="1"/>
</dbReference>
<dbReference type="EMBL" id="KE651167">
    <property type="protein sequence ID" value="EEB08837.2"/>
    <property type="molecule type" value="Genomic_DNA"/>
</dbReference>
<feature type="compositionally biased region" description="Basic residues" evidence="4">
    <location>
        <begin position="307"/>
        <end position="323"/>
    </location>
</feature>
<evidence type="ECO:0000313" key="8">
    <source>
        <dbReference type="Proteomes" id="UP000001744"/>
    </source>
</evidence>
<dbReference type="Gene3D" id="1.10.30.10">
    <property type="entry name" value="High mobility group box domain"/>
    <property type="match status" value="1"/>
</dbReference>
<feature type="compositionally biased region" description="Low complexity" evidence="4">
    <location>
        <begin position="151"/>
        <end position="190"/>
    </location>
</feature>
<feature type="domain" description="HMG box" evidence="5">
    <location>
        <begin position="241"/>
        <end position="305"/>
    </location>
</feature>
<dbReference type="HOGENOM" id="CLU_438157_0_0_1"/>
<name>B6K5N3_SCHJY</name>
<dbReference type="GO" id="GO:0000981">
    <property type="term" value="F:DNA-binding transcription factor activity, RNA polymerase II-specific"/>
    <property type="evidence" value="ECO:0000318"/>
    <property type="project" value="GO_Central"/>
</dbReference>
<dbReference type="Pfam" id="PF00505">
    <property type="entry name" value="HMG_box"/>
    <property type="match status" value="1"/>
</dbReference>
<feature type="region of interest" description="Disordered" evidence="4">
    <location>
        <begin position="302"/>
        <end position="334"/>
    </location>
</feature>
<feature type="compositionally biased region" description="Basic and acidic residues" evidence="4">
    <location>
        <begin position="115"/>
        <end position="124"/>
    </location>
</feature>
<keyword evidence="2 3" id="KW-0539">Nucleus</keyword>
<dbReference type="InterPro" id="IPR009071">
    <property type="entry name" value="HMG_box_dom"/>
</dbReference>
<evidence type="ECO:0000259" key="5">
    <source>
        <dbReference type="PROSITE" id="PS50118"/>
    </source>
</evidence>
<evidence type="ECO:0000256" key="4">
    <source>
        <dbReference type="SAM" id="MobiDB-lite"/>
    </source>
</evidence>
<sequence length="624" mass="65304">MNIEHELSTHSNTTRCSAVSAPPQHAHKMSQCIPHSRVHPHEDCVGSDENTADPNAPPTPAADTLDLAANLFGDASAMWGPLGSQPAGDAETRTAAGPGLGESLAVGLYLPPVAGEHHEEHGQPHEQQQQQQPPHVRSPSAGADAATPTVPTSNALPSPAAPSPSELDAPLASSAPARLAAPTTPSPTLAHPRPVSASPPVDPSLAPASTIPLLPLPPSTPSRSRLRSKKSSRSGSSASGVKRPLNSFMLYRRDRQNEIPTNNHQSISRIIGQLWRNESVQVKKYYADLAVLERQRHMMTHPEYKFSPRKNQHTSSRPRKRRNSSNAGGIPPQDLDLLKHMTTKKPPSAADVASLMACMADTSAAVASLEAARHHGSSSGSVSSSSCPLTNFDSLHRLSTASLGDRFDPMGAVASFSTSVPTTPQTPLQGVPVPEMRRTFSVSEPLGPPRQPPPRRSCSFSAGFAMEPYGFLASAGIGGSGANGAGATAAAAAATGMNAASNTAGAAPYLPSECSSSYSTSGPSALTDMATSLFNTPRNSMSSQPPSSILSEMDEPSSLLSVGCDYPGSCGKVDIRACSNELFPESFLDVPCKLGDDLDDFFLANAAVFDLSDNNTSLDPPLWT</sequence>
<feature type="region of interest" description="Disordered" evidence="4">
    <location>
        <begin position="115"/>
        <end position="248"/>
    </location>
</feature>
<dbReference type="GO" id="GO:0005634">
    <property type="term" value="C:nucleus"/>
    <property type="evidence" value="ECO:0000318"/>
    <property type="project" value="GO_Central"/>
</dbReference>
<dbReference type="SMART" id="SM00398">
    <property type="entry name" value="HMG"/>
    <property type="match status" value="1"/>
</dbReference>
<dbReference type="InterPro" id="IPR051356">
    <property type="entry name" value="SOX/SOX-like_TF"/>
</dbReference>
<dbReference type="PANTHER" id="PTHR45789:SF2">
    <property type="entry name" value="FI18025P1"/>
    <property type="match status" value="1"/>
</dbReference>
<dbReference type="AlphaFoldDB" id="B6K5N3"/>
<evidence type="ECO:0000256" key="1">
    <source>
        <dbReference type="ARBA" id="ARBA00023125"/>
    </source>
</evidence>
<dbReference type="GO" id="GO:0000978">
    <property type="term" value="F:RNA polymerase II cis-regulatory region sequence-specific DNA binding"/>
    <property type="evidence" value="ECO:0000318"/>
    <property type="project" value="GO_Central"/>
</dbReference>
<dbReference type="GO" id="GO:0006357">
    <property type="term" value="P:regulation of transcription by RNA polymerase II"/>
    <property type="evidence" value="ECO:0000318"/>
    <property type="project" value="GO_Central"/>
</dbReference>
<dbReference type="RefSeq" id="XP_002175130.2">
    <property type="nucleotide sequence ID" value="XM_002175094.2"/>
</dbReference>
<dbReference type="STRING" id="402676.B6K5N3"/>
<feature type="region of interest" description="Disordered" evidence="4">
    <location>
        <begin position="80"/>
        <end position="99"/>
    </location>
</feature>
<dbReference type="PANTHER" id="PTHR45789">
    <property type="entry name" value="FI18025P1"/>
    <property type="match status" value="1"/>
</dbReference>
<feature type="region of interest" description="Disordered" evidence="4">
    <location>
        <begin position="1"/>
        <end position="22"/>
    </location>
</feature>
<protein>
    <submittedName>
        <fullName evidence="6">Transcription factor Ste11</fullName>
    </submittedName>
</protein>
<dbReference type="eggNOG" id="KOG0528">
    <property type="taxonomic scope" value="Eukaryota"/>
</dbReference>
<dbReference type="CDD" id="cd01389">
    <property type="entry name" value="HMG-box_ROX1-like"/>
    <property type="match status" value="1"/>
</dbReference>
<proteinExistence type="predicted"/>
<keyword evidence="1 3" id="KW-0238">DNA-binding</keyword>
<dbReference type="PROSITE" id="PS50118">
    <property type="entry name" value="HMG_BOX_2"/>
    <property type="match status" value="1"/>
</dbReference>